<organism evidence="1 2">
    <name type="scientific">Linderina macrospora</name>
    <dbReference type="NCBI Taxonomy" id="4868"/>
    <lineage>
        <taxon>Eukaryota</taxon>
        <taxon>Fungi</taxon>
        <taxon>Fungi incertae sedis</taxon>
        <taxon>Zoopagomycota</taxon>
        <taxon>Kickxellomycotina</taxon>
        <taxon>Kickxellomycetes</taxon>
        <taxon>Kickxellales</taxon>
        <taxon>Kickxellaceae</taxon>
        <taxon>Linderina</taxon>
    </lineage>
</organism>
<name>A0ACC1IY94_9FUNG</name>
<proteinExistence type="predicted"/>
<evidence type="ECO:0000313" key="2">
    <source>
        <dbReference type="Proteomes" id="UP001150603"/>
    </source>
</evidence>
<feature type="non-terminal residue" evidence="1">
    <location>
        <position position="294"/>
    </location>
</feature>
<comment type="caution">
    <text evidence="1">The sequence shown here is derived from an EMBL/GenBank/DDBJ whole genome shotgun (WGS) entry which is preliminary data.</text>
</comment>
<keyword evidence="2" id="KW-1185">Reference proteome</keyword>
<dbReference type="EMBL" id="JANBPW010006448">
    <property type="protein sequence ID" value="KAJ1929999.1"/>
    <property type="molecule type" value="Genomic_DNA"/>
</dbReference>
<reference evidence="1" key="1">
    <citation type="submission" date="2022-07" db="EMBL/GenBank/DDBJ databases">
        <title>Phylogenomic reconstructions and comparative analyses of Kickxellomycotina fungi.</title>
        <authorList>
            <person name="Reynolds N.K."/>
            <person name="Stajich J.E."/>
            <person name="Barry K."/>
            <person name="Grigoriev I.V."/>
            <person name="Crous P."/>
            <person name="Smith M.E."/>
        </authorList>
    </citation>
    <scope>NUCLEOTIDE SEQUENCE</scope>
    <source>
        <strain evidence="1">NRRL 5244</strain>
    </source>
</reference>
<sequence length="294" mass="33481">MKITPAILATIVDRPLSELTVLSLKDKEITHLDDISACVNLRNLDLTNNQIKSNDSLGGIRHLEDLVYLNLNNNKLETIDVIEYMSKLNVLNISNNQLATIPRSIAKCTDLRALVLAHNTIKRIENVGALTKLNTLVVSHNQLEDIPKMPKLGELKKISAAHNLLRIVPDLTSYPLLKELRLNDNKLTGVPEEIRQCSSLTVLDLGNNLLKDWVAVAALSSLMHLDNLNLKGNPVCELDGYRERILKMVPTLRILDGQRFDEKFLERKQKRKRHAEFMKQREEFRGKRREHGIK</sequence>
<protein>
    <submittedName>
        <fullName evidence="1">Uncharacterized protein</fullName>
    </submittedName>
</protein>
<accession>A0ACC1IY94</accession>
<evidence type="ECO:0000313" key="1">
    <source>
        <dbReference type="EMBL" id="KAJ1929999.1"/>
    </source>
</evidence>
<gene>
    <name evidence="1" type="ORF">FBU59_006996</name>
</gene>
<dbReference type="Proteomes" id="UP001150603">
    <property type="component" value="Unassembled WGS sequence"/>
</dbReference>